<reference evidence="3" key="1">
    <citation type="submission" date="2021-01" db="EMBL/GenBank/DDBJ databases">
        <authorList>
            <person name="Li R."/>
            <person name="Bekaert M."/>
        </authorList>
    </citation>
    <scope>NUCLEOTIDE SEQUENCE</scope>
    <source>
        <strain evidence="3">Farmed</strain>
    </source>
</reference>
<proteinExistence type="predicted"/>
<dbReference type="EMBL" id="CAHIKZ030005012">
    <property type="protein sequence ID" value="CAE1318193.1"/>
    <property type="molecule type" value="Genomic_DNA"/>
</dbReference>
<organism evidence="3 4">
    <name type="scientific">Acanthosepion pharaonis</name>
    <name type="common">Pharaoh cuttlefish</name>
    <name type="synonym">Sepia pharaonis</name>
    <dbReference type="NCBI Taxonomy" id="158019"/>
    <lineage>
        <taxon>Eukaryota</taxon>
        <taxon>Metazoa</taxon>
        <taxon>Spiralia</taxon>
        <taxon>Lophotrochozoa</taxon>
        <taxon>Mollusca</taxon>
        <taxon>Cephalopoda</taxon>
        <taxon>Coleoidea</taxon>
        <taxon>Decapodiformes</taxon>
        <taxon>Sepiida</taxon>
        <taxon>Sepiina</taxon>
        <taxon>Sepiidae</taxon>
        <taxon>Acanthosepion</taxon>
    </lineage>
</organism>
<evidence type="ECO:0000313" key="3">
    <source>
        <dbReference type="EMBL" id="CAE1318193.1"/>
    </source>
</evidence>
<evidence type="ECO:0000313" key="4">
    <source>
        <dbReference type="Proteomes" id="UP000597762"/>
    </source>
</evidence>
<protein>
    <submittedName>
        <fullName evidence="3">Uncharacterized protein</fullName>
    </submittedName>
</protein>
<accession>A0A812E5X5</accession>
<gene>
    <name evidence="3" type="ORF">SPHA_68713</name>
</gene>
<keyword evidence="4" id="KW-1185">Reference proteome</keyword>
<comment type="caution">
    <text evidence="3">The sequence shown here is derived from an EMBL/GenBank/DDBJ whole genome shotgun (WGS) entry which is preliminary data.</text>
</comment>
<dbReference type="OrthoDB" id="6117344at2759"/>
<keyword evidence="1" id="KW-0175">Coiled coil</keyword>
<sequence length="370" mass="41794">MSKVIVSDDTRIVELQEEIAQTNIRLTSVEAKLEQVLQRLNPIQQGRLTTLEGKLDRILTHLSPIQQLRLCNLESKLDQVFRHLIRQNETFCKKIQVEESVEEEVAASGLTSKLVVESKNQSSTTKCFEHTPPIKQRSYRYDRSAINLMKYEWLNSTGSRPTSPPEVSRLDSRSSTPVDPIMTAKTQEEATQHTTSYFGSEQGDVTSSPMSNGVLPSSTVQTKSILDKNQATHVNNDQLGTGSGSPVTADKPEKNYGNIQSMSAYIRQQIDSTYLSSRDRQELRILLQLAQFESILGSALKKDVHSRLHMFSTVVTHGWSAASRITARQSAILQDMNRKMHDLHISTTNNRFKMSRFHKLAVKSTKKKKH</sequence>
<evidence type="ECO:0000256" key="1">
    <source>
        <dbReference type="SAM" id="Coils"/>
    </source>
</evidence>
<dbReference type="AlphaFoldDB" id="A0A812E5X5"/>
<name>A0A812E5X5_ACAPH</name>
<feature type="coiled-coil region" evidence="1">
    <location>
        <begin position="12"/>
        <end position="39"/>
    </location>
</feature>
<evidence type="ECO:0000256" key="2">
    <source>
        <dbReference type="SAM" id="MobiDB-lite"/>
    </source>
</evidence>
<dbReference type="Proteomes" id="UP000597762">
    <property type="component" value="Unassembled WGS sequence"/>
</dbReference>
<feature type="region of interest" description="Disordered" evidence="2">
    <location>
        <begin position="155"/>
        <end position="179"/>
    </location>
</feature>